<evidence type="ECO:0000256" key="2">
    <source>
        <dbReference type="ARBA" id="ARBA00023125"/>
    </source>
</evidence>
<dbReference type="Gene3D" id="3.30.450.40">
    <property type="match status" value="1"/>
</dbReference>
<evidence type="ECO:0000259" key="5">
    <source>
        <dbReference type="PROSITE" id="PS51078"/>
    </source>
</evidence>
<feature type="domain" description="HTH iclR-type" evidence="4">
    <location>
        <begin position="7"/>
        <end position="66"/>
    </location>
</feature>
<dbReference type="GO" id="GO:0045892">
    <property type="term" value="P:negative regulation of DNA-templated transcription"/>
    <property type="evidence" value="ECO:0007669"/>
    <property type="project" value="TreeGrafter"/>
</dbReference>
<dbReference type="Pfam" id="PF09339">
    <property type="entry name" value="HTH_IclR"/>
    <property type="match status" value="1"/>
</dbReference>
<name>D2S1I0_HALTV</name>
<dbReference type="InterPro" id="IPR029016">
    <property type="entry name" value="GAF-like_dom_sf"/>
</dbReference>
<dbReference type="Gene3D" id="1.10.10.10">
    <property type="entry name" value="Winged helix-like DNA-binding domain superfamily/Winged helix DNA-binding domain"/>
    <property type="match status" value="1"/>
</dbReference>
<dbReference type="GO" id="GO:0003700">
    <property type="term" value="F:DNA-binding transcription factor activity"/>
    <property type="evidence" value="ECO:0007669"/>
    <property type="project" value="TreeGrafter"/>
</dbReference>
<evidence type="ECO:0000313" key="6">
    <source>
        <dbReference type="EMBL" id="ADB63227.1"/>
    </source>
</evidence>
<dbReference type="GeneID" id="8745044"/>
<dbReference type="RefSeq" id="WP_012945471.1">
    <property type="nucleotide sequence ID" value="NC_013744.1"/>
</dbReference>
<dbReference type="InterPro" id="IPR014757">
    <property type="entry name" value="Tscrpt_reg_IclR_C"/>
</dbReference>
<dbReference type="Proteomes" id="UP000001903">
    <property type="component" value="Plasmid pHTUR01"/>
</dbReference>
<dbReference type="Pfam" id="PF01614">
    <property type="entry name" value="IclR_C"/>
    <property type="match status" value="1"/>
</dbReference>
<keyword evidence="3" id="KW-0804">Transcription</keyword>
<proteinExistence type="predicted"/>
<keyword evidence="1" id="KW-0805">Transcription regulation</keyword>
<evidence type="ECO:0000259" key="4">
    <source>
        <dbReference type="PROSITE" id="PS51077"/>
    </source>
</evidence>
<dbReference type="PANTHER" id="PTHR30136">
    <property type="entry name" value="HELIX-TURN-HELIX TRANSCRIPTIONAL REGULATOR, ICLR FAMILY"/>
    <property type="match status" value="1"/>
</dbReference>
<dbReference type="AlphaFoldDB" id="D2S1I0"/>
<evidence type="ECO:0000256" key="1">
    <source>
        <dbReference type="ARBA" id="ARBA00023015"/>
    </source>
</evidence>
<dbReference type="PROSITE" id="PS51077">
    <property type="entry name" value="HTH_ICLR"/>
    <property type="match status" value="1"/>
</dbReference>
<dbReference type="PROSITE" id="PS51078">
    <property type="entry name" value="ICLR_ED"/>
    <property type="match status" value="1"/>
</dbReference>
<dbReference type="InterPro" id="IPR005471">
    <property type="entry name" value="Tscrpt_reg_IclR_N"/>
</dbReference>
<sequence length="251" mass="28039">MSEDVPVKTAKKTLELIEMIGALDGATFADVMNEMSMPKSTAHDYLQTLLELGYIIEENGQYYLATKFMELGEKRRRRMKIYRSARPQIRKLAEETGEHASLMIEENGLGVLLDTAVGEHALQLEVFPGQRLPLTTMAPGKVILAYLPDEYVETILDEHGTPSPTENSITDRDRLYEELESIREQGYATDHEERIEGVRSIGVPIICGGTVRGAISIGGPVQRLTDDRMADELPTMLLETANVIEVNYTHS</sequence>
<dbReference type="SUPFAM" id="SSF46785">
    <property type="entry name" value="Winged helix' DNA-binding domain"/>
    <property type="match status" value="1"/>
</dbReference>
<dbReference type="GO" id="GO:0003677">
    <property type="term" value="F:DNA binding"/>
    <property type="evidence" value="ECO:0007669"/>
    <property type="project" value="UniProtKB-KW"/>
</dbReference>
<feature type="domain" description="IclR-ED" evidence="5">
    <location>
        <begin position="67"/>
        <end position="250"/>
    </location>
</feature>
<reference evidence="6 7" key="1">
    <citation type="journal article" date="2010" name="Stand. Genomic Sci.">
        <title>Complete genome sequence of Haloterrigena turkmenica type strain (4k).</title>
        <authorList>
            <person name="Saunders E."/>
            <person name="Tindall B.J."/>
            <person name="Fahnrich R."/>
            <person name="Lapidus A."/>
            <person name="Copeland A."/>
            <person name="Del Rio T.G."/>
            <person name="Lucas S."/>
            <person name="Chen F."/>
            <person name="Tice H."/>
            <person name="Cheng J.F."/>
            <person name="Han C."/>
            <person name="Detter J.C."/>
            <person name="Bruce D."/>
            <person name="Goodwin L."/>
            <person name="Chain P."/>
            <person name="Pitluck S."/>
            <person name="Pati A."/>
            <person name="Ivanova N."/>
            <person name="Mavromatis K."/>
            <person name="Chen A."/>
            <person name="Palaniappan K."/>
            <person name="Land M."/>
            <person name="Hauser L."/>
            <person name="Chang Y.J."/>
            <person name="Jeffries C.D."/>
            <person name="Brettin T."/>
            <person name="Rohde M."/>
            <person name="Goker M."/>
            <person name="Bristow J."/>
            <person name="Eisen J.A."/>
            <person name="Markowitz V."/>
            <person name="Hugenholtz P."/>
            <person name="Klenk H.P."/>
            <person name="Kyrpides N.C."/>
        </authorList>
    </citation>
    <scope>NUCLEOTIDE SEQUENCE [LARGE SCALE GENOMIC DNA]</scope>
    <source>
        <strain evidence="7">ATCC 51198 / DSM 5511 / JCM 9101 / NCIMB 13204 / VKM B-1734 / 4k</strain>
    </source>
</reference>
<dbReference type="EMBL" id="CP001861">
    <property type="protein sequence ID" value="ADB63227.1"/>
    <property type="molecule type" value="Genomic_DNA"/>
</dbReference>
<dbReference type="InterPro" id="IPR036388">
    <property type="entry name" value="WH-like_DNA-bd_sf"/>
</dbReference>
<gene>
    <name evidence="6" type="ordered locus">Htur_4416</name>
</gene>
<geneLocation type="plasmid" evidence="6 7">
    <name>pHTUR01</name>
</geneLocation>
<accession>D2S1I0</accession>
<protein>
    <submittedName>
        <fullName evidence="6">Transcriptional regulator, IclR family</fullName>
    </submittedName>
</protein>
<dbReference type="PANTHER" id="PTHR30136:SF35">
    <property type="entry name" value="HTH-TYPE TRANSCRIPTIONAL REGULATOR RV1719"/>
    <property type="match status" value="1"/>
</dbReference>
<organism evidence="6 7">
    <name type="scientific">Haloterrigena turkmenica (strain ATCC 51198 / DSM 5511 / JCM 9101 / NCIMB 13204 / VKM B-1734 / 4k)</name>
    <name type="common">Halococcus turkmenicus</name>
    <dbReference type="NCBI Taxonomy" id="543526"/>
    <lineage>
        <taxon>Archaea</taxon>
        <taxon>Methanobacteriati</taxon>
        <taxon>Methanobacteriota</taxon>
        <taxon>Stenosarchaea group</taxon>
        <taxon>Halobacteria</taxon>
        <taxon>Halobacteriales</taxon>
        <taxon>Natrialbaceae</taxon>
        <taxon>Haloterrigena</taxon>
    </lineage>
</organism>
<dbReference type="InterPro" id="IPR036390">
    <property type="entry name" value="WH_DNA-bd_sf"/>
</dbReference>
<dbReference type="SMART" id="SM00346">
    <property type="entry name" value="HTH_ICLR"/>
    <property type="match status" value="1"/>
</dbReference>
<evidence type="ECO:0000256" key="3">
    <source>
        <dbReference type="ARBA" id="ARBA00023163"/>
    </source>
</evidence>
<keyword evidence="7" id="KW-1185">Reference proteome</keyword>
<evidence type="ECO:0000313" key="7">
    <source>
        <dbReference type="Proteomes" id="UP000001903"/>
    </source>
</evidence>
<keyword evidence="2" id="KW-0238">DNA-binding</keyword>
<dbReference type="SUPFAM" id="SSF55781">
    <property type="entry name" value="GAF domain-like"/>
    <property type="match status" value="1"/>
</dbReference>
<dbReference type="InterPro" id="IPR050707">
    <property type="entry name" value="HTH_MetabolicPath_Reg"/>
</dbReference>
<dbReference type="OrthoDB" id="14763at2157"/>
<keyword evidence="6" id="KW-0614">Plasmid</keyword>
<dbReference type="HOGENOM" id="CLU_062618_6_1_2"/>
<dbReference type="KEGG" id="htu:Htur_4416"/>